<organism evidence="1 2">
    <name type="scientific">Hibiscus sabdariffa</name>
    <name type="common">roselle</name>
    <dbReference type="NCBI Taxonomy" id="183260"/>
    <lineage>
        <taxon>Eukaryota</taxon>
        <taxon>Viridiplantae</taxon>
        <taxon>Streptophyta</taxon>
        <taxon>Embryophyta</taxon>
        <taxon>Tracheophyta</taxon>
        <taxon>Spermatophyta</taxon>
        <taxon>Magnoliopsida</taxon>
        <taxon>eudicotyledons</taxon>
        <taxon>Gunneridae</taxon>
        <taxon>Pentapetalae</taxon>
        <taxon>rosids</taxon>
        <taxon>malvids</taxon>
        <taxon>Malvales</taxon>
        <taxon>Malvaceae</taxon>
        <taxon>Malvoideae</taxon>
        <taxon>Hibiscus</taxon>
    </lineage>
</organism>
<gene>
    <name evidence="1" type="ORF">V6N12_073829</name>
</gene>
<accession>A0ABR2BDX1</accession>
<protein>
    <submittedName>
        <fullName evidence="1">Uncharacterized protein</fullName>
    </submittedName>
</protein>
<comment type="caution">
    <text evidence="1">The sequence shown here is derived from an EMBL/GenBank/DDBJ whole genome shotgun (WGS) entry which is preliminary data.</text>
</comment>
<evidence type="ECO:0000313" key="1">
    <source>
        <dbReference type="EMBL" id="KAK8505065.1"/>
    </source>
</evidence>
<reference evidence="1 2" key="1">
    <citation type="journal article" date="2024" name="G3 (Bethesda)">
        <title>Genome assembly of Hibiscus sabdariffa L. provides insights into metabolisms of medicinal natural products.</title>
        <authorList>
            <person name="Kim T."/>
        </authorList>
    </citation>
    <scope>NUCLEOTIDE SEQUENCE [LARGE SCALE GENOMIC DNA]</scope>
    <source>
        <strain evidence="1">TK-2024</strain>
        <tissue evidence="1">Old leaves</tissue>
    </source>
</reference>
<proteinExistence type="predicted"/>
<dbReference type="Proteomes" id="UP001472677">
    <property type="component" value="Unassembled WGS sequence"/>
</dbReference>
<keyword evidence="2" id="KW-1185">Reference proteome</keyword>
<dbReference type="EMBL" id="JBBPBM010000131">
    <property type="protein sequence ID" value="KAK8505065.1"/>
    <property type="molecule type" value="Genomic_DNA"/>
</dbReference>
<evidence type="ECO:0000313" key="2">
    <source>
        <dbReference type="Proteomes" id="UP001472677"/>
    </source>
</evidence>
<sequence length="72" mass="8264">MQQSQHTDLELNLPFLTLNRCRWSGSWCRSFSVAFVSCRERSRELAAALHSSCSLSSYVDSSFSRFGFKTYS</sequence>
<name>A0ABR2BDX1_9ROSI</name>